<evidence type="ECO:0000256" key="1">
    <source>
        <dbReference type="ARBA" id="ARBA00004127"/>
    </source>
</evidence>
<evidence type="ECO:0000256" key="10">
    <source>
        <dbReference type="SAM" id="Phobius"/>
    </source>
</evidence>
<evidence type="ECO:0000256" key="3">
    <source>
        <dbReference type="ARBA" id="ARBA00022449"/>
    </source>
</evidence>
<keyword evidence="14" id="KW-1185">Reference proteome</keyword>
<keyword evidence="2" id="KW-0813">Transport</keyword>
<accession>A0A1H7KCZ5</accession>
<dbReference type="InterPro" id="IPR006037">
    <property type="entry name" value="RCK_C"/>
</dbReference>
<name>A0A1H7KCZ5_9GAMM</name>
<dbReference type="AlphaFoldDB" id="A0A1H7KCZ5"/>
<dbReference type="Gene3D" id="3.30.70.1450">
    <property type="entry name" value="Regulator of K+ conductance, C-terminal domain"/>
    <property type="match status" value="1"/>
</dbReference>
<feature type="transmembrane region" description="Helical" evidence="10">
    <location>
        <begin position="6"/>
        <end position="22"/>
    </location>
</feature>
<evidence type="ECO:0000256" key="8">
    <source>
        <dbReference type="ARBA" id="ARBA00023065"/>
    </source>
</evidence>
<dbReference type="Gene3D" id="3.40.50.720">
    <property type="entry name" value="NAD(P)-binding Rossmann-like Domain"/>
    <property type="match status" value="1"/>
</dbReference>
<evidence type="ECO:0000259" key="12">
    <source>
        <dbReference type="PROSITE" id="PS51202"/>
    </source>
</evidence>
<dbReference type="Pfam" id="PF00999">
    <property type="entry name" value="Na_H_Exchanger"/>
    <property type="match status" value="1"/>
</dbReference>
<dbReference type="Gene3D" id="1.20.1530.20">
    <property type="match status" value="1"/>
</dbReference>
<feature type="transmembrane region" description="Helical" evidence="10">
    <location>
        <begin position="215"/>
        <end position="232"/>
    </location>
</feature>
<feature type="transmembrane region" description="Helical" evidence="10">
    <location>
        <begin position="51"/>
        <end position="70"/>
    </location>
</feature>
<evidence type="ECO:0000259" key="11">
    <source>
        <dbReference type="PROSITE" id="PS51201"/>
    </source>
</evidence>
<dbReference type="InterPro" id="IPR036721">
    <property type="entry name" value="RCK_C_sf"/>
</dbReference>
<feature type="transmembrane region" description="Helical" evidence="10">
    <location>
        <begin position="268"/>
        <end position="287"/>
    </location>
</feature>
<dbReference type="Pfam" id="PF02080">
    <property type="entry name" value="TrkA_C"/>
    <property type="match status" value="1"/>
</dbReference>
<dbReference type="InterPro" id="IPR006153">
    <property type="entry name" value="Cation/H_exchanger_TM"/>
</dbReference>
<sequence length="654" mass="71707">MFADLLIIFLASLVVIAVFRRLHLPPILGYLFVGVAMGPSALGWVGGGHDLTFLAEFGVVFLLFTLGLEFSLPRMLALRSMVFGLGSMQFSLTALALFALFFATTSLSLEAAVILAGGLALSSTAIVLKELSSLSQTLTPHGQRAIGVLLFQDMVAVLLLVMVPVLGGNGETVWYIDMLWALGKTVLLFVGLLAVSRWVLPKVFHEIAEARQPELFVLMALVIVLLAAWLTHLMHLSMALGAFIAGMMLGESHYRHQIEADIRPFRDVLLGLFFVSVGLLVDIHVLWAEIIEVLAFTLALVAIKGIVVFLLVKYRSGSTGIAWRTGLALAQGGEFCFALLTLAFTHQLIDQEVVSLVISVTVCSMVLTPLLLRGVPNMMARMHRETREESHLEEISSAHAEDSNHVILCGYGRVGQAVGRFLRREEYAYVALDDDPVRVREAGAGGNHVHFGDCRRHDLLKAVGIERARMVVIAVDNGEHSLQILHTVRDISADIPVLVRTRDDSLLDTMQQAGATEVIPEQLESSLMLASHVLVLLGMREQQVKGLMDEVRGERYKLLHGFYHGNQPNLLEAHGHDRVLLHATVLTKSAYARGKTVAELELQDFDVELQHIRRGEEEFEPLPDEVLRSGDALVLSGGVEAIEAAEARILGDMS</sequence>
<dbReference type="GO" id="GO:0006813">
    <property type="term" value="P:potassium ion transport"/>
    <property type="evidence" value="ECO:0007669"/>
    <property type="project" value="UniProtKB-KW"/>
</dbReference>
<evidence type="ECO:0000256" key="9">
    <source>
        <dbReference type="ARBA" id="ARBA00023136"/>
    </source>
</evidence>
<dbReference type="PROSITE" id="PS51202">
    <property type="entry name" value="RCK_C"/>
    <property type="match status" value="1"/>
</dbReference>
<dbReference type="InterPro" id="IPR038770">
    <property type="entry name" value="Na+/solute_symporter_sf"/>
</dbReference>
<dbReference type="InterPro" id="IPR036291">
    <property type="entry name" value="NAD(P)-bd_dom_sf"/>
</dbReference>
<evidence type="ECO:0000256" key="5">
    <source>
        <dbReference type="ARBA" id="ARBA00022692"/>
    </source>
</evidence>
<keyword evidence="3" id="KW-0050">Antiport</keyword>
<evidence type="ECO:0000313" key="13">
    <source>
        <dbReference type="EMBL" id="SEK83817.1"/>
    </source>
</evidence>
<keyword evidence="6" id="KW-0630">Potassium</keyword>
<feature type="domain" description="RCK C-terminal" evidence="12">
    <location>
        <begin position="568"/>
        <end position="651"/>
    </location>
</feature>
<keyword evidence="5 10" id="KW-0812">Transmembrane</keyword>
<dbReference type="Pfam" id="PF02254">
    <property type="entry name" value="TrkA_N"/>
    <property type="match status" value="1"/>
</dbReference>
<feature type="transmembrane region" description="Helical" evidence="10">
    <location>
        <begin position="353"/>
        <end position="372"/>
    </location>
</feature>
<proteinExistence type="predicted"/>
<dbReference type="InterPro" id="IPR003148">
    <property type="entry name" value="RCK_N"/>
</dbReference>
<organism evidence="13 14">
    <name type="scientific">Atopomonas hussainii</name>
    <dbReference type="NCBI Taxonomy" id="1429083"/>
    <lineage>
        <taxon>Bacteria</taxon>
        <taxon>Pseudomonadati</taxon>
        <taxon>Pseudomonadota</taxon>
        <taxon>Gammaproteobacteria</taxon>
        <taxon>Pseudomonadales</taxon>
        <taxon>Pseudomonadaceae</taxon>
        <taxon>Atopomonas</taxon>
    </lineage>
</organism>
<evidence type="ECO:0000256" key="7">
    <source>
        <dbReference type="ARBA" id="ARBA00022989"/>
    </source>
</evidence>
<feature type="transmembrane region" description="Helical" evidence="10">
    <location>
        <begin position="148"/>
        <end position="167"/>
    </location>
</feature>
<dbReference type="GO" id="GO:0015297">
    <property type="term" value="F:antiporter activity"/>
    <property type="evidence" value="ECO:0007669"/>
    <property type="project" value="UniProtKB-KW"/>
</dbReference>
<dbReference type="GO" id="GO:1902600">
    <property type="term" value="P:proton transmembrane transport"/>
    <property type="evidence" value="ECO:0007669"/>
    <property type="project" value="InterPro"/>
</dbReference>
<dbReference type="PROSITE" id="PS51201">
    <property type="entry name" value="RCK_N"/>
    <property type="match status" value="1"/>
</dbReference>
<reference evidence="13 14" key="1">
    <citation type="submission" date="2016-10" db="EMBL/GenBank/DDBJ databases">
        <authorList>
            <person name="de Groot N.N."/>
        </authorList>
    </citation>
    <scope>NUCLEOTIDE SEQUENCE [LARGE SCALE GENOMIC DNA]</scope>
    <source>
        <strain evidence="13 14">JCM 19513</strain>
    </source>
</reference>
<evidence type="ECO:0000256" key="6">
    <source>
        <dbReference type="ARBA" id="ARBA00022958"/>
    </source>
</evidence>
<dbReference type="STRING" id="1429083.GCA_001885685_01974"/>
<keyword evidence="8" id="KW-0406">Ion transport</keyword>
<dbReference type="Proteomes" id="UP000185766">
    <property type="component" value="Unassembled WGS sequence"/>
</dbReference>
<feature type="transmembrane region" description="Helical" evidence="10">
    <location>
        <begin position="326"/>
        <end position="347"/>
    </location>
</feature>
<protein>
    <submittedName>
        <fullName evidence="13">Monovalent cation:H+ antiporter-2, CPA2 family</fullName>
    </submittedName>
</protein>
<feature type="transmembrane region" description="Helical" evidence="10">
    <location>
        <begin position="109"/>
        <end position="128"/>
    </location>
</feature>
<keyword evidence="4" id="KW-0633">Potassium transport</keyword>
<dbReference type="EMBL" id="FOAS01000005">
    <property type="protein sequence ID" value="SEK83817.1"/>
    <property type="molecule type" value="Genomic_DNA"/>
</dbReference>
<comment type="subcellular location">
    <subcellularLocation>
        <location evidence="1">Endomembrane system</location>
        <topology evidence="1">Multi-pass membrane protein</topology>
    </subcellularLocation>
</comment>
<feature type="domain" description="RCK N-terminal" evidence="11">
    <location>
        <begin position="403"/>
        <end position="520"/>
    </location>
</feature>
<dbReference type="RefSeq" id="WP_074866600.1">
    <property type="nucleotide sequence ID" value="NZ_FOAS01000005.1"/>
</dbReference>
<feature type="transmembrane region" description="Helical" evidence="10">
    <location>
        <begin position="238"/>
        <end position="256"/>
    </location>
</feature>
<gene>
    <name evidence="13" type="ORF">SAMN05216214_105212</name>
</gene>
<dbReference type="FunFam" id="3.40.50.720:FF:000036">
    <property type="entry name" value="Glutathione-regulated potassium-efflux system protein KefB"/>
    <property type="match status" value="1"/>
</dbReference>
<dbReference type="SUPFAM" id="SSF116726">
    <property type="entry name" value="TrkA C-terminal domain-like"/>
    <property type="match status" value="1"/>
</dbReference>
<feature type="transmembrane region" description="Helical" evidence="10">
    <location>
        <begin position="27"/>
        <end position="45"/>
    </location>
</feature>
<keyword evidence="9 10" id="KW-0472">Membrane</keyword>
<feature type="transmembrane region" description="Helical" evidence="10">
    <location>
        <begin position="82"/>
        <end position="103"/>
    </location>
</feature>
<dbReference type="PANTHER" id="PTHR46157:SF4">
    <property type="entry name" value="K(+) EFFLUX ANTIPORTER 3, CHLOROPLASTIC"/>
    <property type="match status" value="1"/>
</dbReference>
<dbReference type="GO" id="GO:0008324">
    <property type="term" value="F:monoatomic cation transmembrane transporter activity"/>
    <property type="evidence" value="ECO:0007669"/>
    <property type="project" value="InterPro"/>
</dbReference>
<feature type="transmembrane region" description="Helical" evidence="10">
    <location>
        <begin position="293"/>
        <end position="314"/>
    </location>
</feature>
<dbReference type="PANTHER" id="PTHR46157">
    <property type="entry name" value="K(+) EFFLUX ANTIPORTER 3, CHLOROPLASTIC"/>
    <property type="match status" value="1"/>
</dbReference>
<evidence type="ECO:0000313" key="14">
    <source>
        <dbReference type="Proteomes" id="UP000185766"/>
    </source>
</evidence>
<dbReference type="SUPFAM" id="SSF51735">
    <property type="entry name" value="NAD(P)-binding Rossmann-fold domains"/>
    <property type="match status" value="1"/>
</dbReference>
<keyword evidence="7 10" id="KW-1133">Transmembrane helix</keyword>
<evidence type="ECO:0000256" key="4">
    <source>
        <dbReference type="ARBA" id="ARBA00022538"/>
    </source>
</evidence>
<dbReference type="GO" id="GO:0012505">
    <property type="term" value="C:endomembrane system"/>
    <property type="evidence" value="ECO:0007669"/>
    <property type="project" value="UniProtKB-SubCell"/>
</dbReference>
<dbReference type="GO" id="GO:0005886">
    <property type="term" value="C:plasma membrane"/>
    <property type="evidence" value="ECO:0007669"/>
    <property type="project" value="TreeGrafter"/>
</dbReference>
<feature type="transmembrane region" description="Helical" evidence="10">
    <location>
        <begin position="173"/>
        <end position="195"/>
    </location>
</feature>
<evidence type="ECO:0000256" key="2">
    <source>
        <dbReference type="ARBA" id="ARBA00022448"/>
    </source>
</evidence>